<dbReference type="InterPro" id="IPR015526">
    <property type="entry name" value="Frizzled/SFRP"/>
</dbReference>
<dbReference type="PANTHER" id="PTHR11309">
    <property type="entry name" value="FRIZZLED"/>
    <property type="match status" value="1"/>
</dbReference>
<reference evidence="14 15" key="1">
    <citation type="journal article" date="2015" name="Genome Biol. Evol.">
        <title>The genome of winter moth (Operophtera brumata) provides a genomic perspective on sexual dimorphism and phenology.</title>
        <authorList>
            <person name="Derks M.F."/>
            <person name="Smit S."/>
            <person name="Salis L."/>
            <person name="Schijlen E."/>
            <person name="Bossers A."/>
            <person name="Mateman C."/>
            <person name="Pijl A.S."/>
            <person name="de Ridder D."/>
            <person name="Groenen M.A."/>
            <person name="Visser M.E."/>
            <person name="Megens H.J."/>
        </authorList>
    </citation>
    <scope>NUCLEOTIDE SEQUENCE [LARGE SCALE GENOMIC DNA]</scope>
    <source>
        <strain evidence="14">WM2013NL</strain>
        <tissue evidence="14">Head and thorax</tissue>
    </source>
</reference>
<dbReference type="CDD" id="cd15035">
    <property type="entry name" value="7tmF_FZD5_FZD8-like"/>
    <property type="match status" value="1"/>
</dbReference>
<keyword evidence="4 11" id="KW-0812">Transmembrane</keyword>
<feature type="transmembrane region" description="Helical" evidence="11">
    <location>
        <begin position="647"/>
        <end position="674"/>
    </location>
</feature>
<keyword evidence="5 11" id="KW-1133">Transmembrane helix</keyword>
<dbReference type="InterPro" id="IPR000539">
    <property type="entry name" value="Frizzled/Smoothened_7TM"/>
</dbReference>
<dbReference type="PROSITE" id="PS50261">
    <property type="entry name" value="G_PROTEIN_RECEP_F2_4"/>
    <property type="match status" value="1"/>
</dbReference>
<protein>
    <submittedName>
        <fullName evidence="14">Frizzled-2</fullName>
    </submittedName>
</protein>
<feature type="domain" description="FZ" evidence="12">
    <location>
        <begin position="1"/>
        <end position="185"/>
    </location>
</feature>
<dbReference type="GO" id="GO:0060070">
    <property type="term" value="P:canonical Wnt signaling pathway"/>
    <property type="evidence" value="ECO:0007669"/>
    <property type="project" value="TreeGrafter"/>
</dbReference>
<feature type="transmembrane region" description="Helical" evidence="11">
    <location>
        <begin position="694"/>
        <end position="717"/>
    </location>
</feature>
<sequence>MCRGVGYNLTSFPNALDHDTQEEAGLEVSLSSTMWGAVLALSGLLGARAASAMPGDQHTHVQGSGVQPDVLPQRIGPRHARGGGARGESQQHDGGPHSHSSCVHQYWPLVEIKCSSDLKFFLCSVYTPICIEDYAKPLPACRSVCERARAGCAPLMQKYGFQWPERMACERLPRAGDPDHLCMEENDRAQVSYRPYTRVGLQWPERMACERLPRSGDPDHLCMEENDRAQVSYRPYTRVGLQWPERMACERLPRSGDPDHLCMEENDRAQVSYRPYTRVGLQWPERMACERLPRSGDPDHLCMEENDRAQVSYRPYTRVGLQWPERMACERLPRSGDPDHLCMEENDRAQVSYRPYTRVGLQWPERMACERLPRSGDPDHLCMEENDRAQVSYRPYTRVGLQWPERMACERLPRSGDPDHLCMEEKDRAQEFAAVWVALWSGLCAASTLMTLTTFLIDSQRFKYPERPIVYLSACYFMVALGHLARLVLERDSIACDGALLRTSAAGPGACTLIFVLVYFFGMASSIWWVVLSFAWFLAAGLKWGNEAIAGHAQYYHLAAWLVPAAKTIAVLLAGAVDGDPVAGICYVGNSSPENLKKYVLAPLIVYFALGATFLLAGFVSLFRIRSVIKRQGGIGAGSKADKLEKLMIRIGVFSVLYAVPAGVVIGCLAYEAGGYARWMRRVACGPACGDKPLYSALMLKYFMTLAVGITSGVWIWSGKTLESWRR</sequence>
<evidence type="ECO:0000256" key="8">
    <source>
        <dbReference type="ARBA" id="ARBA00023170"/>
    </source>
</evidence>
<organism evidence="14 15">
    <name type="scientific">Operophtera brumata</name>
    <name type="common">Winter moth</name>
    <name type="synonym">Phalaena brumata</name>
    <dbReference type="NCBI Taxonomy" id="104452"/>
    <lineage>
        <taxon>Eukaryota</taxon>
        <taxon>Metazoa</taxon>
        <taxon>Ecdysozoa</taxon>
        <taxon>Arthropoda</taxon>
        <taxon>Hexapoda</taxon>
        <taxon>Insecta</taxon>
        <taxon>Pterygota</taxon>
        <taxon>Neoptera</taxon>
        <taxon>Endopterygota</taxon>
        <taxon>Lepidoptera</taxon>
        <taxon>Glossata</taxon>
        <taxon>Ditrysia</taxon>
        <taxon>Geometroidea</taxon>
        <taxon>Geometridae</taxon>
        <taxon>Larentiinae</taxon>
        <taxon>Operophtera</taxon>
    </lineage>
</organism>
<keyword evidence="3" id="KW-0217">Developmental protein</keyword>
<comment type="similarity">
    <text evidence="2">Belongs to the G-protein coupled receptor Fz/Smo family.</text>
</comment>
<dbReference type="PANTHER" id="PTHR11309:SF126">
    <property type="entry name" value="FRIZZLED-2"/>
    <property type="match status" value="1"/>
</dbReference>
<evidence type="ECO:0000313" key="14">
    <source>
        <dbReference type="EMBL" id="KOB69672.1"/>
    </source>
</evidence>
<feature type="transmembrane region" description="Helical" evidence="11">
    <location>
        <begin position="433"/>
        <end position="457"/>
    </location>
</feature>
<dbReference type="GO" id="GO:0035567">
    <property type="term" value="P:non-canonical Wnt signaling pathway"/>
    <property type="evidence" value="ECO:0007669"/>
    <property type="project" value="TreeGrafter"/>
</dbReference>
<evidence type="ECO:0000256" key="5">
    <source>
        <dbReference type="ARBA" id="ARBA00022989"/>
    </source>
</evidence>
<evidence type="ECO:0000256" key="3">
    <source>
        <dbReference type="ARBA" id="ARBA00022473"/>
    </source>
</evidence>
<comment type="subcellular location">
    <subcellularLocation>
        <location evidence="1">Membrane</location>
        <topology evidence="1">Multi-pass membrane protein</topology>
    </subcellularLocation>
</comment>
<dbReference type="SMART" id="SM01330">
    <property type="entry name" value="Frizzled"/>
    <property type="match status" value="1"/>
</dbReference>
<accession>A0A0L7L2K0</accession>
<dbReference type="Proteomes" id="UP000037510">
    <property type="component" value="Unassembled WGS sequence"/>
</dbReference>
<dbReference type="PROSITE" id="PS50038">
    <property type="entry name" value="FZ"/>
    <property type="match status" value="1"/>
</dbReference>
<dbReference type="InterPro" id="IPR020067">
    <property type="entry name" value="Frizzled_dom"/>
</dbReference>
<dbReference type="AlphaFoldDB" id="A0A0L7L2K0"/>
<keyword evidence="8" id="KW-0675">Receptor</keyword>
<keyword evidence="7 9" id="KW-1015">Disulfide bond</keyword>
<feature type="transmembrane region" description="Helical" evidence="11">
    <location>
        <begin position="469"/>
        <end position="489"/>
    </location>
</feature>
<feature type="transmembrane region" description="Helical" evidence="11">
    <location>
        <begin position="501"/>
        <end position="521"/>
    </location>
</feature>
<dbReference type="EMBL" id="JTDY01003360">
    <property type="protein sequence ID" value="KOB69672.1"/>
    <property type="molecule type" value="Genomic_DNA"/>
</dbReference>
<keyword evidence="15" id="KW-1185">Reference proteome</keyword>
<dbReference type="GO" id="GO:0005886">
    <property type="term" value="C:plasma membrane"/>
    <property type="evidence" value="ECO:0007669"/>
    <property type="project" value="TreeGrafter"/>
</dbReference>
<evidence type="ECO:0000259" key="12">
    <source>
        <dbReference type="PROSITE" id="PS50038"/>
    </source>
</evidence>
<dbReference type="GO" id="GO:0017147">
    <property type="term" value="F:Wnt-protein binding"/>
    <property type="evidence" value="ECO:0007669"/>
    <property type="project" value="TreeGrafter"/>
</dbReference>
<evidence type="ECO:0000313" key="15">
    <source>
        <dbReference type="Proteomes" id="UP000037510"/>
    </source>
</evidence>
<dbReference type="STRING" id="104452.A0A0L7L2K0"/>
<feature type="transmembrane region" description="Helical" evidence="11">
    <location>
        <begin position="599"/>
        <end position="623"/>
    </location>
</feature>
<dbReference type="FunFam" id="1.20.1070.10:FF:000262">
    <property type="entry name" value="Frizzled 2"/>
    <property type="match status" value="1"/>
</dbReference>
<dbReference type="Gene3D" id="1.20.1070.10">
    <property type="entry name" value="Rhodopsin 7-helix transmembrane proteins"/>
    <property type="match status" value="1"/>
</dbReference>
<feature type="transmembrane region" description="Helical" evidence="11">
    <location>
        <begin position="527"/>
        <end position="546"/>
    </location>
</feature>
<dbReference type="InterPro" id="IPR017981">
    <property type="entry name" value="GPCR_2-like_7TM"/>
</dbReference>
<feature type="non-terminal residue" evidence="14">
    <location>
        <position position="727"/>
    </location>
</feature>
<evidence type="ECO:0000256" key="10">
    <source>
        <dbReference type="SAM" id="MobiDB-lite"/>
    </source>
</evidence>
<comment type="caution">
    <text evidence="9">Lacks conserved residue(s) required for the propagation of feature annotation.</text>
</comment>
<dbReference type="Gene3D" id="1.10.2000.10">
    <property type="entry name" value="Frizzled cysteine-rich domain"/>
    <property type="match status" value="1"/>
</dbReference>
<feature type="disulfide bond" evidence="9">
    <location>
        <begin position="114"/>
        <end position="152"/>
    </location>
</feature>
<evidence type="ECO:0000256" key="11">
    <source>
        <dbReference type="SAM" id="Phobius"/>
    </source>
</evidence>
<proteinExistence type="inferred from homology"/>
<evidence type="ECO:0000256" key="1">
    <source>
        <dbReference type="ARBA" id="ARBA00004141"/>
    </source>
</evidence>
<feature type="disulfide bond" evidence="9">
    <location>
        <begin position="145"/>
        <end position="169"/>
    </location>
</feature>
<comment type="caution">
    <text evidence="14">The sequence shown here is derived from an EMBL/GenBank/DDBJ whole genome shotgun (WGS) entry which is preliminary data.</text>
</comment>
<feature type="disulfide bond" evidence="9">
    <location>
        <begin position="141"/>
        <end position="182"/>
    </location>
</feature>
<evidence type="ECO:0000259" key="13">
    <source>
        <dbReference type="PROSITE" id="PS50261"/>
    </source>
</evidence>
<dbReference type="InterPro" id="IPR036790">
    <property type="entry name" value="Frizzled_dom_sf"/>
</dbReference>
<evidence type="ECO:0000256" key="6">
    <source>
        <dbReference type="ARBA" id="ARBA00023136"/>
    </source>
</evidence>
<feature type="transmembrane region" description="Helical" evidence="11">
    <location>
        <begin position="558"/>
        <end position="579"/>
    </location>
</feature>
<evidence type="ECO:0000256" key="4">
    <source>
        <dbReference type="ARBA" id="ARBA00022692"/>
    </source>
</evidence>
<evidence type="ECO:0000256" key="2">
    <source>
        <dbReference type="ARBA" id="ARBA00008077"/>
    </source>
</evidence>
<dbReference type="Pfam" id="PF01534">
    <property type="entry name" value="Frizzled"/>
    <property type="match status" value="1"/>
</dbReference>
<feature type="region of interest" description="Disordered" evidence="10">
    <location>
        <begin position="55"/>
        <end position="98"/>
    </location>
</feature>
<keyword evidence="6 11" id="KW-0472">Membrane</keyword>
<dbReference type="SUPFAM" id="SSF63501">
    <property type="entry name" value="Frizzled cysteine-rich domain"/>
    <property type="match status" value="2"/>
</dbReference>
<name>A0A0L7L2K0_OPEBR</name>
<evidence type="ECO:0000256" key="9">
    <source>
        <dbReference type="PROSITE-ProRule" id="PRU00090"/>
    </source>
</evidence>
<feature type="domain" description="G-protein coupled receptors family 2 profile 2" evidence="13">
    <location>
        <begin position="433"/>
        <end position="724"/>
    </location>
</feature>
<dbReference type="GO" id="GO:0042813">
    <property type="term" value="F:Wnt receptor activity"/>
    <property type="evidence" value="ECO:0007669"/>
    <property type="project" value="TreeGrafter"/>
</dbReference>
<gene>
    <name evidence="14" type="ORF">OBRU01_15728</name>
</gene>
<dbReference type="SMART" id="SM00063">
    <property type="entry name" value="FRI"/>
    <property type="match status" value="1"/>
</dbReference>
<dbReference type="Pfam" id="PF01392">
    <property type="entry name" value="Fz"/>
    <property type="match status" value="1"/>
</dbReference>
<evidence type="ECO:0000256" key="7">
    <source>
        <dbReference type="ARBA" id="ARBA00023157"/>
    </source>
</evidence>
<dbReference type="PRINTS" id="PR00489">
    <property type="entry name" value="FRIZZLED"/>
</dbReference>